<feature type="transmembrane region" description="Helical" evidence="3">
    <location>
        <begin position="89"/>
        <end position="108"/>
    </location>
</feature>
<sequence>MSTCQFYNEVIHRYLDGEATKEETAAMYQHMSSCAACEQHLKELKKSIAFIQSSSHIEAPANLTACVMSQLPKQKKVSRFKRKLQRHPILVAVAVFLLMMSTSVFASWDYSGQDIVVSGNGPFVIDKEKGIVTVPKGAVIEGDLMVRNGELQLEGEVKGDVLLLNSELNESLMASVSHVTGEIEEIDQALAWTWYNIKQFFIDVVSIFNKDD</sequence>
<comment type="similarity">
    <text evidence="1">Belongs to the zinc-associated anti-sigma factor (ZAS) superfamily. Anti-sigma-W factor family.</text>
</comment>
<protein>
    <recommendedName>
        <fullName evidence="2">Anti-sigma-W factor RsiW</fullName>
    </recommendedName>
</protein>
<dbReference type="Proteomes" id="UP000242662">
    <property type="component" value="Unassembled WGS sequence"/>
</dbReference>
<dbReference type="STRING" id="1464122.SAMN05421737_1169"/>
<dbReference type="InterPro" id="IPR041916">
    <property type="entry name" value="Anti_sigma_zinc_sf"/>
</dbReference>
<evidence type="ECO:0000313" key="6">
    <source>
        <dbReference type="Proteomes" id="UP000242662"/>
    </source>
</evidence>
<evidence type="ECO:0000313" key="5">
    <source>
        <dbReference type="EMBL" id="SDC76903.1"/>
    </source>
</evidence>
<proteinExistence type="inferred from homology"/>
<name>A0A1G6P9U6_9BACI</name>
<dbReference type="InterPro" id="IPR027383">
    <property type="entry name" value="Znf_put"/>
</dbReference>
<evidence type="ECO:0000256" key="1">
    <source>
        <dbReference type="ARBA" id="ARBA00024353"/>
    </source>
</evidence>
<gene>
    <name evidence="5" type="ORF">SAMN05421737_1169</name>
</gene>
<keyword evidence="6" id="KW-1185">Reference proteome</keyword>
<dbReference type="RefSeq" id="WP_090776712.1">
    <property type="nucleotide sequence ID" value="NZ_FMYM01000016.1"/>
</dbReference>
<dbReference type="Pfam" id="PF13490">
    <property type="entry name" value="zf-HC2"/>
    <property type="match status" value="1"/>
</dbReference>
<dbReference type="EMBL" id="FMYM01000016">
    <property type="protein sequence ID" value="SDC76903.1"/>
    <property type="molecule type" value="Genomic_DNA"/>
</dbReference>
<evidence type="ECO:0000256" key="3">
    <source>
        <dbReference type="SAM" id="Phobius"/>
    </source>
</evidence>
<dbReference type="OrthoDB" id="9782842at2"/>
<reference evidence="6" key="1">
    <citation type="submission" date="2016-09" db="EMBL/GenBank/DDBJ databases">
        <authorList>
            <person name="Varghese N."/>
            <person name="Submissions S."/>
        </authorList>
    </citation>
    <scope>NUCLEOTIDE SEQUENCE [LARGE SCALE GENOMIC DNA]</scope>
    <source>
        <strain evidence="6">25nlg</strain>
    </source>
</reference>
<evidence type="ECO:0000256" key="2">
    <source>
        <dbReference type="ARBA" id="ARBA00024438"/>
    </source>
</evidence>
<evidence type="ECO:0000259" key="4">
    <source>
        <dbReference type="Pfam" id="PF13490"/>
    </source>
</evidence>
<feature type="domain" description="Putative zinc-finger" evidence="4">
    <location>
        <begin position="9"/>
        <end position="37"/>
    </location>
</feature>
<dbReference type="AlphaFoldDB" id="A0A1G6P9U6"/>
<accession>A0A1G6P9U6</accession>
<dbReference type="Gene3D" id="1.10.10.1320">
    <property type="entry name" value="Anti-sigma factor, zinc-finger domain"/>
    <property type="match status" value="1"/>
</dbReference>
<keyword evidence="3 5" id="KW-0812">Transmembrane</keyword>
<keyword evidence="3" id="KW-1133">Transmembrane helix</keyword>
<keyword evidence="3" id="KW-0472">Membrane</keyword>
<organism evidence="5 6">
    <name type="scientific">Shouchella lonarensis</name>
    <dbReference type="NCBI Taxonomy" id="1464122"/>
    <lineage>
        <taxon>Bacteria</taxon>
        <taxon>Bacillati</taxon>
        <taxon>Bacillota</taxon>
        <taxon>Bacilli</taxon>
        <taxon>Bacillales</taxon>
        <taxon>Bacillaceae</taxon>
        <taxon>Shouchella</taxon>
    </lineage>
</organism>